<comment type="caution">
    <text evidence="2">The sequence shown here is derived from an EMBL/GenBank/DDBJ whole genome shotgun (WGS) entry which is preliminary data.</text>
</comment>
<dbReference type="Proteomes" id="UP000054608">
    <property type="component" value="Unassembled WGS sequence"/>
</dbReference>
<dbReference type="RefSeq" id="WP_058530231.1">
    <property type="nucleotide sequence ID" value="NZ_CAAAIN010000003.1"/>
</dbReference>
<dbReference type="EMBL" id="LNYT01000001">
    <property type="protein sequence ID" value="KTD52462.1"/>
    <property type="molecule type" value="Genomic_DNA"/>
</dbReference>
<sequence length="903" mass="102052">MGRRASGKPFTTIADSGFGQFLNRLERKIEALQKEYASAPQSQELSYAKSQLAAVAATVTALKEKVLPEFESGKNPGILTWSSIKSTIEDISKKYMDVFSTPERAVIKAIKMHVDTLIKNACKAGGIKSINAEVLDKFREHFKAELRQAKIFENALAIPGVDLELILKEVDRFIDGWDFSSSKPDDFKKALPKLLDGKFPYTFFVAHPMSYALAVDCWYGLKAMPESIDELFSFLNPDALKIKIPALFTASYTPGEGEAKHYVFKIEFSNQSVTLDLQSLFNNNRGMADDVIKAGLADYLTRLADTEEGIAEAKSQSEKQARFNKAQHALDDLTQDFNEQCARVSLPLVLEGESYASQAALLHKQSECVHEVIASADATLKELTQQMASLTSSGVVGEDEIPEYFIKSSPMKLVPAQLILKKAYAKAIKDIQEKQAGLQQLHGLLQDQVPTIHKAWYEAELAFHREESAAVGMTLDAISADLDKLNTNDRQLEQPDIEQQMLLLEKELLSAESDLENLDLHQKTVDRLANPVPVRDTTLLLASYPALNDEINALYKSQQDTRDALNKRLVHLRLVVLRHHEEMGFQLKKAQSAWAFLESMRSTNIESIKQHHTEKEKQLSDEQKQLDTLMQQASKTDEALSEADKTRQMHEEMIPGFQDALPEKWREVQESATVLAKLIKETDGTALSVTFTSVAELHDFEQTARAKSKLFQEALDQYTVQPEAYSDTLDDDLRVMAEIEKCLLKNKQVIDFKAMGNIEKFKVGFFDPFKKSFDKLLNFLDARQEQNESLWQFQQKQSSLDINSEQFQYATFLFNTLCREKKKNLEQKLYVRDLTRAWKPQEAAFGLEKKNFDKIHDGVCLIAENLATSEKAIVTLNQEISSLSAERKKQEALILHPKRPLTS</sequence>
<feature type="coiled-coil region" evidence="1">
    <location>
        <begin position="605"/>
        <end position="639"/>
    </location>
</feature>
<reference evidence="2 3" key="1">
    <citation type="submission" date="2015-11" db="EMBL/GenBank/DDBJ databases">
        <title>Genomic analysis of 38 Legionella species identifies large and diverse effector repertoires.</title>
        <authorList>
            <person name="Burstein D."/>
            <person name="Amaro F."/>
            <person name="Zusman T."/>
            <person name="Lifshitz Z."/>
            <person name="Cohen O."/>
            <person name="Gilbert J.A."/>
            <person name="Pupko T."/>
            <person name="Shuman H.A."/>
            <person name="Segal G."/>
        </authorList>
    </citation>
    <scope>NUCLEOTIDE SEQUENCE [LARGE SCALE GENOMIC DNA]</scope>
    <source>
        <strain evidence="2 3">WA-270A-C2</strain>
    </source>
</reference>
<keyword evidence="1" id="KW-0175">Coiled coil</keyword>
<dbReference type="STRING" id="458.Lrub_0094"/>
<dbReference type="OrthoDB" id="5637444at2"/>
<organism evidence="2 3">
    <name type="scientific">Legionella rubrilucens</name>
    <dbReference type="NCBI Taxonomy" id="458"/>
    <lineage>
        <taxon>Bacteria</taxon>
        <taxon>Pseudomonadati</taxon>
        <taxon>Pseudomonadota</taxon>
        <taxon>Gammaproteobacteria</taxon>
        <taxon>Legionellales</taxon>
        <taxon>Legionellaceae</taxon>
        <taxon>Legionella</taxon>
    </lineage>
</organism>
<evidence type="ECO:0000256" key="1">
    <source>
        <dbReference type="SAM" id="Coils"/>
    </source>
</evidence>
<dbReference type="PATRIC" id="fig|458.5.peg.95"/>
<dbReference type="AlphaFoldDB" id="A0A0W0Y796"/>
<evidence type="ECO:0000313" key="3">
    <source>
        <dbReference type="Proteomes" id="UP000054608"/>
    </source>
</evidence>
<gene>
    <name evidence="2" type="ORF">Lrub_0094</name>
</gene>
<feature type="coiled-coil region" evidence="1">
    <location>
        <begin position="866"/>
        <end position="893"/>
    </location>
</feature>
<proteinExistence type="predicted"/>
<keyword evidence="3" id="KW-1185">Reference proteome</keyword>
<protein>
    <submittedName>
        <fullName evidence="2">Uncharacterized protein</fullName>
    </submittedName>
</protein>
<name>A0A0W0Y796_9GAMM</name>
<evidence type="ECO:0000313" key="2">
    <source>
        <dbReference type="EMBL" id="KTD52462.1"/>
    </source>
</evidence>
<accession>A0A0W0Y796</accession>